<sequence>MGLSNSVKTYVALAITTLFPLKNWYIVAYAVSGVMSYLYKPQKNKYTNTWAINHAYRLNGLLAVMTRKGRSFPMPVHGRGEELFFKQRPNGLVLCSTHIPLSKVALRYLMECGFKPTVAIVGDPSVQDSIAVWGSLEKIPAIHTGSFVLQKAKRILQQGGSVVALVDHHLGDPYSPNIFRLAEKLNSDIVFFDAALQKDGTVDVRFRESEWNGSSCANRVHQQMNELYQHTANLLQHYGNSSYFKPPVEVSELSLVN</sequence>
<dbReference type="AlphaFoldDB" id="A0A7K1SNQ9"/>
<proteinExistence type="predicted"/>
<evidence type="ECO:0000313" key="2">
    <source>
        <dbReference type="Proteomes" id="UP000436006"/>
    </source>
</evidence>
<accession>A0A7K1SNQ9</accession>
<reference evidence="1 2" key="1">
    <citation type="submission" date="2019-12" db="EMBL/GenBank/DDBJ databases">
        <title>Spirosoma sp. HMF4905 genome sequencing and assembly.</title>
        <authorList>
            <person name="Kang H."/>
            <person name="Cha I."/>
            <person name="Kim H."/>
            <person name="Joh K."/>
        </authorList>
    </citation>
    <scope>NUCLEOTIDE SEQUENCE [LARGE SCALE GENOMIC DNA]</scope>
    <source>
        <strain evidence="1 2">HMF4905</strain>
    </source>
</reference>
<protein>
    <submittedName>
        <fullName evidence="1">Uncharacterized protein</fullName>
    </submittedName>
</protein>
<evidence type="ECO:0000313" key="1">
    <source>
        <dbReference type="EMBL" id="MVM35226.1"/>
    </source>
</evidence>
<keyword evidence="2" id="KW-1185">Reference proteome</keyword>
<dbReference type="EMBL" id="WPIN01000021">
    <property type="protein sequence ID" value="MVM35226.1"/>
    <property type="molecule type" value="Genomic_DNA"/>
</dbReference>
<comment type="caution">
    <text evidence="1">The sequence shown here is derived from an EMBL/GenBank/DDBJ whole genome shotgun (WGS) entry which is preliminary data.</text>
</comment>
<organism evidence="1 2">
    <name type="scientific">Spirosoma arboris</name>
    <dbReference type="NCBI Taxonomy" id="2682092"/>
    <lineage>
        <taxon>Bacteria</taxon>
        <taxon>Pseudomonadati</taxon>
        <taxon>Bacteroidota</taxon>
        <taxon>Cytophagia</taxon>
        <taxon>Cytophagales</taxon>
        <taxon>Cytophagaceae</taxon>
        <taxon>Spirosoma</taxon>
    </lineage>
</organism>
<name>A0A7K1SNQ9_9BACT</name>
<dbReference type="Proteomes" id="UP000436006">
    <property type="component" value="Unassembled WGS sequence"/>
</dbReference>
<gene>
    <name evidence="1" type="ORF">GO755_34710</name>
</gene>